<proteinExistence type="inferred from homology"/>
<keyword evidence="7 11" id="KW-0406">Ion transport</keyword>
<dbReference type="OrthoDB" id="2125027at2759"/>
<comment type="function">
    <text evidence="11">Subunit e, of the mitochondrial membrane ATP synthase complex (F(1)F(0) ATP synthase or Complex V) that produces ATP from ADP in the presence of a proton gradient across the membrane which is generated by electron transport complexes of the respiratory chain. ATP synthase complex consist of a soluble F(1) head domain - the catalytic core - and a membrane F(1) domain - the membrane proton channel. These two domains are linked by a central stalk rotating inside the F(1) region and a stationary peripheral stalk. During catalysis, ATP synthesis in the catalytic domain of F(1) is coupled via a rotary mechanism of the central stalk subunits to proton translocation. In vivo, can only synthesize ATP although its ATP hydrolase activity can be activated artificially in vitro. Part of the complex F(0) domain.</text>
</comment>
<evidence type="ECO:0000256" key="2">
    <source>
        <dbReference type="ARBA" id="ARBA00007333"/>
    </source>
</evidence>
<dbReference type="AlphaFoldDB" id="G0SCF0"/>
<comment type="subunit">
    <text evidence="11">F-type ATPases have 2 components, CF(1) - the catalytic core - and CF(0) - the membrane proton channel. CF(1) and CF(0) have multiple subunits.</text>
</comment>
<comment type="similarity">
    <text evidence="2 11">Belongs to the ATPase e subunit family.</text>
</comment>
<keyword evidence="3 11" id="KW-0813">Transport</keyword>
<dbReference type="OMA" id="FYGLYHQ"/>
<evidence type="ECO:0000256" key="12">
    <source>
        <dbReference type="SAM" id="MobiDB-lite"/>
    </source>
</evidence>
<evidence type="ECO:0000256" key="9">
    <source>
        <dbReference type="ARBA" id="ARBA00023136"/>
    </source>
</evidence>
<keyword evidence="9" id="KW-0472">Membrane</keyword>
<gene>
    <name evidence="13" type="ORF">CTHT_0056980</name>
</gene>
<keyword evidence="5 11" id="KW-0375">Hydrogen ion transport</keyword>
<dbReference type="EMBL" id="GL988045">
    <property type="protein sequence ID" value="EGS19076.1"/>
    <property type="molecule type" value="Genomic_DNA"/>
</dbReference>
<dbReference type="KEGG" id="cthr:CTHT_0056980"/>
<dbReference type="GO" id="GO:0045259">
    <property type="term" value="C:proton-transporting ATP synthase complex"/>
    <property type="evidence" value="ECO:0007669"/>
    <property type="project" value="UniProtKB-UniRule"/>
</dbReference>
<dbReference type="InterPro" id="IPR008386">
    <property type="entry name" value="ATP_synth_F0_esu_mt"/>
</dbReference>
<dbReference type="GO" id="GO:0015986">
    <property type="term" value="P:proton motive force-driven ATP synthesis"/>
    <property type="evidence" value="ECO:0007669"/>
    <property type="project" value="InterPro"/>
</dbReference>
<keyword evidence="4 11" id="KW-0138">CF(0)</keyword>
<keyword evidence="14" id="KW-1185">Reference proteome</keyword>
<evidence type="ECO:0000256" key="10">
    <source>
        <dbReference type="ARBA" id="ARBA00023310"/>
    </source>
</evidence>
<evidence type="ECO:0000256" key="1">
    <source>
        <dbReference type="ARBA" id="ARBA00004273"/>
    </source>
</evidence>
<dbReference type="eggNOG" id="ENOG502SDS3">
    <property type="taxonomic scope" value="Eukaryota"/>
</dbReference>
<feature type="region of interest" description="Disordered" evidence="12">
    <location>
        <begin position="61"/>
        <end position="87"/>
    </location>
</feature>
<keyword evidence="10 11" id="KW-0066">ATP synthesis</keyword>
<evidence type="ECO:0000256" key="6">
    <source>
        <dbReference type="ARBA" id="ARBA00022792"/>
    </source>
</evidence>
<keyword evidence="8 11" id="KW-0496">Mitochondrion</keyword>
<protein>
    <recommendedName>
        <fullName evidence="11">ATP synthase F(0) complex subunit e, mitochondrial</fullName>
    </recommendedName>
</protein>
<dbReference type="GO" id="GO:0005743">
    <property type="term" value="C:mitochondrial inner membrane"/>
    <property type="evidence" value="ECO:0007669"/>
    <property type="project" value="UniProtKB-SubCell"/>
</dbReference>
<dbReference type="HOGENOM" id="CLU_159435_2_0_1"/>
<organism evidence="14">
    <name type="scientific">Chaetomium thermophilum (strain DSM 1495 / CBS 144.50 / IMI 039719)</name>
    <name type="common">Thermochaetoides thermophila</name>
    <dbReference type="NCBI Taxonomy" id="759272"/>
    <lineage>
        <taxon>Eukaryota</taxon>
        <taxon>Fungi</taxon>
        <taxon>Dikarya</taxon>
        <taxon>Ascomycota</taxon>
        <taxon>Pezizomycotina</taxon>
        <taxon>Sordariomycetes</taxon>
        <taxon>Sordariomycetidae</taxon>
        <taxon>Sordariales</taxon>
        <taxon>Chaetomiaceae</taxon>
        <taxon>Thermochaetoides</taxon>
    </lineage>
</organism>
<dbReference type="GeneID" id="18259736"/>
<evidence type="ECO:0000313" key="13">
    <source>
        <dbReference type="EMBL" id="EGS19076.1"/>
    </source>
</evidence>
<evidence type="ECO:0000256" key="3">
    <source>
        <dbReference type="ARBA" id="ARBA00022448"/>
    </source>
</evidence>
<evidence type="ECO:0000256" key="8">
    <source>
        <dbReference type="ARBA" id="ARBA00023128"/>
    </source>
</evidence>
<reference evidence="13 14" key="1">
    <citation type="journal article" date="2011" name="Cell">
        <title>Insight into structure and assembly of the nuclear pore complex by utilizing the genome of a eukaryotic thermophile.</title>
        <authorList>
            <person name="Amlacher S."/>
            <person name="Sarges P."/>
            <person name="Flemming D."/>
            <person name="van Noort V."/>
            <person name="Kunze R."/>
            <person name="Devos D.P."/>
            <person name="Arumugam M."/>
            <person name="Bork P."/>
            <person name="Hurt E."/>
        </authorList>
    </citation>
    <scope>NUCLEOTIDE SEQUENCE [LARGE SCALE GENOMIC DNA]</scope>
    <source>
        <strain evidence="14">DSM 1495 / CBS 144.50 / IMI 039719</strain>
    </source>
</reference>
<evidence type="ECO:0000256" key="11">
    <source>
        <dbReference type="RuleBase" id="RU367005"/>
    </source>
</evidence>
<dbReference type="GO" id="GO:0015078">
    <property type="term" value="F:proton transmembrane transporter activity"/>
    <property type="evidence" value="ECO:0007669"/>
    <property type="project" value="InterPro"/>
</dbReference>
<dbReference type="STRING" id="759272.G0SCF0"/>
<accession>G0SCF0</accession>
<dbReference type="Pfam" id="PF05680">
    <property type="entry name" value="ATP-synt_E"/>
    <property type="match status" value="1"/>
</dbReference>
<evidence type="ECO:0000256" key="7">
    <source>
        <dbReference type="ARBA" id="ARBA00023065"/>
    </source>
</evidence>
<dbReference type="RefSeq" id="XP_006696021.1">
    <property type="nucleotide sequence ID" value="XM_006695958.1"/>
</dbReference>
<dbReference type="Proteomes" id="UP000008066">
    <property type="component" value="Unassembled WGS sequence"/>
</dbReference>
<evidence type="ECO:0000256" key="5">
    <source>
        <dbReference type="ARBA" id="ARBA00022781"/>
    </source>
</evidence>
<evidence type="ECO:0000256" key="4">
    <source>
        <dbReference type="ARBA" id="ARBA00022547"/>
    </source>
</evidence>
<sequence length="102" mass="11178">MASKSTGVNVLRWSALGLGVFYGIYHQRSITAAQRAAAEAAEYKHKEELIAKAKAAYAKQKAAQQQQQQGTAPVKSSGLDQDPMSPDFDLEAYFEALMQLKE</sequence>
<comment type="subcellular location">
    <subcellularLocation>
        <location evidence="1 11">Mitochondrion inner membrane</location>
    </subcellularLocation>
</comment>
<name>G0SCF0_CHATD</name>
<evidence type="ECO:0000313" key="14">
    <source>
        <dbReference type="Proteomes" id="UP000008066"/>
    </source>
</evidence>
<keyword evidence="6 11" id="KW-0999">Mitochondrion inner membrane</keyword>